<dbReference type="AlphaFoldDB" id="A0A2N5GQ30"/>
<dbReference type="EMBL" id="PGVA01000009">
    <property type="protein sequence ID" value="PLR84990.1"/>
    <property type="molecule type" value="Genomic_DNA"/>
</dbReference>
<dbReference type="Proteomes" id="UP000234951">
    <property type="component" value="Unassembled WGS sequence"/>
</dbReference>
<reference evidence="2 4" key="2">
    <citation type="submission" date="2017-12" db="EMBL/GenBank/DDBJ databases">
        <title>Comparative Functional Genomics of Dry Heat Resistant strains isolated from the Viking Spacecraft.</title>
        <authorList>
            <person name="Seuylemezian A."/>
            <person name="Cooper K."/>
            <person name="Vaishampayan P."/>
        </authorList>
    </citation>
    <scope>NUCLEOTIDE SEQUENCE [LARGE SCALE GENOMIC DNA]</scope>
    <source>
        <strain evidence="2 4">ATCC 29669</strain>
    </source>
</reference>
<gene>
    <name evidence="1" type="ORF">CU635_05040</name>
    <name evidence="2" type="ORF">CVD25_17450</name>
</gene>
<accession>A0A2N5GQ30</accession>
<organism evidence="1 3">
    <name type="scientific">Bacillus canaveralius</name>
    <dbReference type="NCBI Taxonomy" id="1403243"/>
    <lineage>
        <taxon>Bacteria</taxon>
        <taxon>Bacillati</taxon>
        <taxon>Bacillota</taxon>
        <taxon>Bacilli</taxon>
        <taxon>Bacillales</taxon>
        <taxon>Bacillaceae</taxon>
        <taxon>Bacillus</taxon>
    </lineage>
</organism>
<evidence type="ECO:0000313" key="4">
    <source>
        <dbReference type="Proteomes" id="UP000235114"/>
    </source>
</evidence>
<name>A0A2N5GQ30_9BACI</name>
<comment type="caution">
    <text evidence="1">The sequence shown here is derived from an EMBL/GenBank/DDBJ whole genome shotgun (WGS) entry which is preliminary data.</text>
</comment>
<dbReference type="OrthoDB" id="2349072at2"/>
<proteinExistence type="predicted"/>
<sequence length="655" mass="72733">MAKNEAGNTLITVLLVSLVFTILGLSIVAASIGGSKRVETRESDLNLTYGSVKVIEKMVADVAASTDMIELDRDHIGDIDNELQKELLKLIKKYEDEPFIDCLTIIDVSRSPANNLNPSCPAMAALDSHFAIETDKDFTRAYEMILTTKNPAETEGEVARTLRKRIILSPLPSFLKYAVGSDADGKDKGLFLNGSANIVGNVYANELLIDKEANYQNRDQTWSRQSTPLTSINGDFYSSTANLLPLIKPENFYKKAEPELKHDSQFVNIHFDHTFTDRTNEMLKNSSLQARRTAEGSAFTDDLRAVIKNFQILTTNIADDGKVEKVEKQSNPLSLLGESIEPLEESYRIEAREKPLVFKEDIKMSGDVVVISANAPVTFEGKLVVSGDLYLVSYKDLILLDDVYVAGDIHIINLDGRLAAEKMIVSSDSITIESSAENSKDIDAKGVTLNGDMISGKDLCVKAVDTAIQFNNNIVVNNAIRISGDETDKGGEDDEVVFDSVIYGGDTAHLSNVNILGAEDNKKHLILFVKNELLITRMNEFNNFKNTRESAPPYLPGEDKDIQPLKAFFYTDNKAELYGVGSLFYINGGIFAREKLEINAVRGKVKSIERLRFTDQDGHLSRFIVDYNQDVLLERIDALPIVEKLQIFSDELIID</sequence>
<dbReference type="EMBL" id="PGVD01000054">
    <property type="protein sequence ID" value="PLR93251.1"/>
    <property type="molecule type" value="Genomic_DNA"/>
</dbReference>
<evidence type="ECO:0000313" key="2">
    <source>
        <dbReference type="EMBL" id="PLR93251.1"/>
    </source>
</evidence>
<reference evidence="1 3" key="1">
    <citation type="submission" date="2017-11" db="EMBL/GenBank/DDBJ databases">
        <title>Comparitive Functional Genomics of Dry Heat Resistant strains isolated from the Viking Spacecraft.</title>
        <authorList>
            <person name="Seuylemezian A."/>
            <person name="Cooper K."/>
            <person name="Vaishampayan P."/>
        </authorList>
    </citation>
    <scope>NUCLEOTIDE SEQUENCE [LARGE SCALE GENOMIC DNA]</scope>
    <source>
        <strain evidence="1 3">M4.6</strain>
    </source>
</reference>
<dbReference type="Proteomes" id="UP000235114">
    <property type="component" value="Unassembled WGS sequence"/>
</dbReference>
<protein>
    <submittedName>
        <fullName evidence="1">Uncharacterized protein</fullName>
    </submittedName>
</protein>
<evidence type="ECO:0000313" key="3">
    <source>
        <dbReference type="Proteomes" id="UP000234951"/>
    </source>
</evidence>
<evidence type="ECO:0000313" key="1">
    <source>
        <dbReference type="EMBL" id="PLR84990.1"/>
    </source>
</evidence>
<keyword evidence="4" id="KW-1185">Reference proteome</keyword>
<dbReference type="RefSeq" id="WP_101576091.1">
    <property type="nucleotide sequence ID" value="NZ_PGVA01000009.1"/>
</dbReference>